<feature type="non-terminal residue" evidence="3">
    <location>
        <position position="1"/>
    </location>
</feature>
<dbReference type="InterPro" id="IPR041588">
    <property type="entry name" value="Integrase_H2C2"/>
</dbReference>
<dbReference type="Gene3D" id="1.10.340.70">
    <property type="match status" value="1"/>
</dbReference>
<dbReference type="InterPro" id="IPR050951">
    <property type="entry name" value="Retrovirus_Pol_polyprotein"/>
</dbReference>
<evidence type="ECO:0000313" key="3">
    <source>
        <dbReference type="EMBL" id="AAZ28943.1"/>
    </source>
</evidence>
<dbReference type="InterPro" id="IPR036397">
    <property type="entry name" value="RNaseH_sf"/>
</dbReference>
<dbReference type="InterPro" id="IPR012337">
    <property type="entry name" value="RNaseH-like_sf"/>
</dbReference>
<dbReference type="GO" id="GO:0015074">
    <property type="term" value="P:DNA integration"/>
    <property type="evidence" value="ECO:0007669"/>
    <property type="project" value="InterPro"/>
</dbReference>
<name>Q45W58_PHACR</name>
<dbReference type="SUPFAM" id="SSF53098">
    <property type="entry name" value="Ribonuclease H-like"/>
    <property type="match status" value="1"/>
</dbReference>
<proteinExistence type="predicted"/>
<dbReference type="GO" id="GO:0005634">
    <property type="term" value="C:nucleus"/>
    <property type="evidence" value="ECO:0007669"/>
    <property type="project" value="UniProtKB-ARBA"/>
</dbReference>
<reference evidence="3" key="1">
    <citation type="submission" date="2005-06" db="EMBL/GenBank/DDBJ databases">
        <title>Divergent groups of LTR retrotransposons from Phanerochaete chrysosporium.</title>
        <authorList>
            <person name="Novikova O."/>
            <person name="Fursov M."/>
            <person name="Shutov O."/>
            <person name="Blinov A."/>
        </authorList>
    </citation>
    <scope>NUCLEOTIDE SEQUENCE</scope>
    <source>
        <strain evidence="3">RP-78</strain>
    </source>
</reference>
<gene>
    <name evidence="3" type="primary">pol</name>
</gene>
<dbReference type="Gene3D" id="3.30.420.10">
    <property type="entry name" value="Ribonuclease H-like superfamily/Ribonuclease H"/>
    <property type="match status" value="1"/>
</dbReference>
<dbReference type="AlphaFoldDB" id="Q45W58"/>
<dbReference type="PANTHER" id="PTHR37984:SF5">
    <property type="entry name" value="PROTEIN NYNRIN-LIKE"/>
    <property type="match status" value="1"/>
</dbReference>
<keyword evidence="1" id="KW-0694">RNA-binding</keyword>
<sequence length="638" mass="73253">MPRVGFEPDNSPFHPALLRNEDDATYVGREFFVRKEGREEVSTVLFGDEQVELAFQIYRPAPLAYDELPGQVARFRTNLKMSAARGGQHRVGDTTQALREDNLGHLRDPPRAEERSAIPCIGHTHAIKARESEEYWRAVEHYLRTGQRPGDAERDARSRREFDRKCAKFLWKDERIWWIGTRGVPRLVIREPDRRKELIAETHAFCGHRGRDATFVALSDRYFWPNMFDDVAWHVRSCNVCQYRSKVRPIEPISFTLSPSVFRRFVLDTIYMPTGHYGYKYLLHASCSTAKWPEARGARKNTSSVWSKFIWESIICRFGCVPVLVCDGGAEFKGAAREILERHGVAVILSSPYHPQGNGIAERDGKTLQDVLLRCCGDKPNVWPSYLDAALLAIRVTTSRATGFTPYFLTYGQHALFPFDISDRTWFVLDWDKVETTEDLLVTRVKQLARREEDIGSAVEHLEESRRRAAEDHNRRHAARLRNEALEPGTWVLVHETWLDNQHGNKGALRWAGPYVVHERHESGSYALRELDGTIVKEAVAGSRLKVFYFRDHHQTMHGVAVEPSLAPSIVRVFCGTQTTAPSLQQAVFRGEDGGLDITWIEEDRVWYAACTRVKCRTNLQEIRDAQQGLVPWRRKSK</sequence>
<evidence type="ECO:0000256" key="1">
    <source>
        <dbReference type="ARBA" id="ARBA00022884"/>
    </source>
</evidence>
<dbReference type="Pfam" id="PF17921">
    <property type="entry name" value="Integrase_H2C2"/>
    <property type="match status" value="1"/>
</dbReference>
<dbReference type="PROSITE" id="PS50994">
    <property type="entry name" value="INTEGRASE"/>
    <property type="match status" value="1"/>
</dbReference>
<accession>Q45W58</accession>
<protein>
    <submittedName>
        <fullName evidence="3">Polyprotein</fullName>
    </submittedName>
</protein>
<feature type="domain" description="Integrase catalytic" evidence="2">
    <location>
        <begin position="255"/>
        <end position="414"/>
    </location>
</feature>
<dbReference type="InterPro" id="IPR001584">
    <property type="entry name" value="Integrase_cat-core"/>
</dbReference>
<dbReference type="GO" id="GO:0003723">
    <property type="term" value="F:RNA binding"/>
    <property type="evidence" value="ECO:0007669"/>
    <property type="project" value="UniProtKB-KW"/>
</dbReference>
<dbReference type="EMBL" id="DQ097842">
    <property type="protein sequence ID" value="AAZ28943.1"/>
    <property type="molecule type" value="Genomic_DNA"/>
</dbReference>
<dbReference type="PANTHER" id="PTHR37984">
    <property type="entry name" value="PROTEIN CBG26694"/>
    <property type="match status" value="1"/>
</dbReference>
<evidence type="ECO:0000259" key="2">
    <source>
        <dbReference type="PROSITE" id="PS50994"/>
    </source>
</evidence>
<organism evidence="3">
    <name type="scientific">Phanerochaete chrysosporium (strain RP-78 / ATCC MYA-4764 / FGSC 9002)</name>
    <name type="common">White-rot fungus</name>
    <name type="synonym">Sporotrichum pruinosum</name>
    <dbReference type="NCBI Taxonomy" id="273507"/>
    <lineage>
        <taxon>Eukaryota</taxon>
        <taxon>Fungi</taxon>
        <taxon>Dikarya</taxon>
        <taxon>Basidiomycota</taxon>
        <taxon>Agaricomycotina</taxon>
        <taxon>Agaricomycetes</taxon>
        <taxon>Polyporales</taxon>
        <taxon>Phanerochaetaceae</taxon>
        <taxon>Phanerodontia</taxon>
        <taxon>Phanerodontia chrysosporium</taxon>
    </lineage>
</organism>